<evidence type="ECO:0000256" key="1">
    <source>
        <dbReference type="SAM" id="MobiDB-lite"/>
    </source>
</evidence>
<dbReference type="FunFam" id="2.30.42.10:FF:000105">
    <property type="entry name" value="Tyrosine-protein phosphatase non-receptor type 13"/>
    <property type="match status" value="1"/>
</dbReference>
<evidence type="ECO:0000259" key="2">
    <source>
        <dbReference type="PROSITE" id="PS50106"/>
    </source>
</evidence>
<evidence type="ECO:0000313" key="3">
    <source>
        <dbReference type="Ensembl" id="ENSLBEP00000021442.1"/>
    </source>
</evidence>
<dbReference type="GO" id="GO:0005737">
    <property type="term" value="C:cytoplasm"/>
    <property type="evidence" value="ECO:0007669"/>
    <property type="project" value="TreeGrafter"/>
</dbReference>
<dbReference type="PROSITE" id="PS50106">
    <property type="entry name" value="PDZ"/>
    <property type="match status" value="1"/>
</dbReference>
<dbReference type="SUPFAM" id="SSF50156">
    <property type="entry name" value="PDZ domain-like"/>
    <property type="match status" value="1"/>
</dbReference>
<feature type="compositionally biased region" description="Polar residues" evidence="1">
    <location>
        <begin position="57"/>
        <end position="70"/>
    </location>
</feature>
<dbReference type="InterPro" id="IPR001478">
    <property type="entry name" value="PDZ"/>
</dbReference>
<reference evidence="3" key="2">
    <citation type="submission" date="2025-09" db="UniProtKB">
        <authorList>
            <consortium name="Ensembl"/>
        </authorList>
    </citation>
    <scope>IDENTIFICATION</scope>
</reference>
<dbReference type="InterPro" id="IPR052074">
    <property type="entry name" value="NonRcpt_TyrProt_Phosphatase"/>
</dbReference>
<feature type="region of interest" description="Disordered" evidence="1">
    <location>
        <begin position="263"/>
        <end position="286"/>
    </location>
</feature>
<reference evidence="3" key="1">
    <citation type="submission" date="2025-08" db="UniProtKB">
        <authorList>
            <consortium name="Ensembl"/>
        </authorList>
    </citation>
    <scope>IDENTIFICATION</scope>
</reference>
<keyword evidence="4" id="KW-1185">Reference proteome</keyword>
<dbReference type="Ensembl" id="ENSLBET00000022594.1">
    <property type="protein sequence ID" value="ENSLBEP00000021442.1"/>
    <property type="gene ID" value="ENSLBEG00000016451.1"/>
</dbReference>
<proteinExistence type="predicted"/>
<organism evidence="3 4">
    <name type="scientific">Labrus bergylta</name>
    <name type="common">ballan wrasse</name>
    <dbReference type="NCBI Taxonomy" id="56723"/>
    <lineage>
        <taxon>Eukaryota</taxon>
        <taxon>Metazoa</taxon>
        <taxon>Chordata</taxon>
        <taxon>Craniata</taxon>
        <taxon>Vertebrata</taxon>
        <taxon>Euteleostomi</taxon>
        <taxon>Actinopterygii</taxon>
        <taxon>Neopterygii</taxon>
        <taxon>Teleostei</taxon>
        <taxon>Neoteleostei</taxon>
        <taxon>Acanthomorphata</taxon>
        <taxon>Eupercaria</taxon>
        <taxon>Labriformes</taxon>
        <taxon>Labridae</taxon>
        <taxon>Labrus</taxon>
    </lineage>
</organism>
<dbReference type="PANTHER" id="PTHR46900:SF1">
    <property type="entry name" value="TYROSINE-PROTEIN PHOSPHATASE NON-RECEPTOR TYPE 13"/>
    <property type="match status" value="1"/>
</dbReference>
<dbReference type="GeneTree" id="ENSGT00940000180324"/>
<feature type="domain" description="PDZ" evidence="2">
    <location>
        <begin position="134"/>
        <end position="218"/>
    </location>
</feature>
<dbReference type="InParanoid" id="A0A3Q3FNV7"/>
<dbReference type="Pfam" id="PF00595">
    <property type="entry name" value="PDZ"/>
    <property type="match status" value="1"/>
</dbReference>
<dbReference type="SMART" id="SM00228">
    <property type="entry name" value="PDZ"/>
    <property type="match status" value="1"/>
</dbReference>
<dbReference type="GO" id="GO:0036312">
    <property type="term" value="F:phosphatidylinositol 3-kinase regulatory subunit binding"/>
    <property type="evidence" value="ECO:0007669"/>
    <property type="project" value="TreeGrafter"/>
</dbReference>
<dbReference type="STRING" id="56723.ENSLBEP00000021442"/>
<protein>
    <recommendedName>
        <fullName evidence="2">PDZ domain-containing protein</fullName>
    </recommendedName>
</protein>
<evidence type="ECO:0000313" key="4">
    <source>
        <dbReference type="Proteomes" id="UP000261660"/>
    </source>
</evidence>
<dbReference type="GO" id="GO:0005634">
    <property type="term" value="C:nucleus"/>
    <property type="evidence" value="ECO:0007669"/>
    <property type="project" value="TreeGrafter"/>
</dbReference>
<dbReference type="PANTHER" id="PTHR46900">
    <property type="entry name" value="TYROSINE-PROTEIN PHOSPHATASE NON-RECEPTOR TYPE 13"/>
    <property type="match status" value="1"/>
</dbReference>
<feature type="compositionally biased region" description="Low complexity" evidence="1">
    <location>
        <begin position="71"/>
        <end position="83"/>
    </location>
</feature>
<sequence length="286" mass="30967">EFHFPGFNPATSTVLSNPRIMSRSHHNLAQMPESLEHQAPAESYHGQLHVRMSQAPPNQIASRLQQQQIASSDTDSLSQQQDSFGVLSHSSPAWSHGRKKESDSSSIEDTGQAYVVSLKKKLSALPSPEREITTVHLKKDVKYGLFQVVGGENSGRMDLGTIISSITPGGPADVNGCLKPDRLISVNDVNLHGLSHATTVDILQNAADDVNLVVSQPKERLYKHQLIVLNSQDTRTGSVAKVIKPPAINVQHCLERAKAVPATAPIAQHQRPEPDVGLDPTPPALP</sequence>
<dbReference type="InterPro" id="IPR036034">
    <property type="entry name" value="PDZ_sf"/>
</dbReference>
<dbReference type="AlphaFoldDB" id="A0A3Q3FNV7"/>
<dbReference type="Gene3D" id="2.30.42.10">
    <property type="match status" value="1"/>
</dbReference>
<name>A0A3Q3FNV7_9LABR</name>
<accession>A0A3Q3FNV7</accession>
<feature type="region of interest" description="Disordered" evidence="1">
    <location>
        <begin position="57"/>
        <end position="109"/>
    </location>
</feature>
<dbReference type="Proteomes" id="UP000261660">
    <property type="component" value="Unplaced"/>
</dbReference>
<dbReference type="GO" id="GO:0004725">
    <property type="term" value="F:protein tyrosine phosphatase activity"/>
    <property type="evidence" value="ECO:0007669"/>
    <property type="project" value="TreeGrafter"/>
</dbReference>